<feature type="domain" description="S1 motif" evidence="2">
    <location>
        <begin position="69"/>
        <end position="130"/>
    </location>
</feature>
<feature type="domain" description="S1 motif" evidence="2">
    <location>
        <begin position="3"/>
        <end position="64"/>
    </location>
</feature>
<dbReference type="Gene3D" id="1.10.10.10">
    <property type="entry name" value="Winged helix-like DNA-binding domain superfamily/Winged helix DNA-binding domain"/>
    <property type="match status" value="1"/>
</dbReference>
<dbReference type="Pfam" id="PF13509">
    <property type="entry name" value="S1_2"/>
    <property type="match status" value="2"/>
</dbReference>
<proteinExistence type="inferred from homology"/>
<evidence type="ECO:0000256" key="1">
    <source>
        <dbReference type="PIRNR" id="PIRNR012524"/>
    </source>
</evidence>
<dbReference type="Gene3D" id="2.40.50.140">
    <property type="entry name" value="Nucleic acid-binding proteins"/>
    <property type="match status" value="2"/>
</dbReference>
<dbReference type="PANTHER" id="PTHR37296:SF1">
    <property type="entry name" value="CONSERVED VIRULENCE FACTOR B"/>
    <property type="match status" value="1"/>
</dbReference>
<dbReference type="InterPro" id="IPR012340">
    <property type="entry name" value="NA-bd_OB-fold"/>
</dbReference>
<dbReference type="AlphaFoldDB" id="A0A150WH12"/>
<evidence type="ECO:0000313" key="4">
    <source>
        <dbReference type="Proteomes" id="UP000075320"/>
    </source>
</evidence>
<sequence>MLDLGHIQKLKIVEIIERGAYLDDGHGNEVLLPLKEVPPDSQQGQELEVFIYRDSEDRLIATLDRPFVEVGAFASLKVKSVDKVGAFLDWGLPKDLFLPFSEQTRDLIPGQYVTVAVYIDNSDRIAASMRWDRHLSKEPAIYKANQAVSLVIMGRTDLGYKALVEGKHSGMLYANEVFERLDIGQKINGFVKQVRPDGKIDLLMQAMGNFGTSDLSVKILEALKAKGGFLPVTDKTDPEEIYRLFGVSKKKYKMALGGLYKKRQIAIEDNGIRLIKA</sequence>
<feature type="domain" description="S1 motif" evidence="2">
    <location>
        <begin position="143"/>
        <end position="205"/>
    </location>
</feature>
<dbReference type="Pfam" id="PF17783">
    <property type="entry name" value="WHD_CvfB"/>
    <property type="match status" value="1"/>
</dbReference>
<comment type="similarity">
    <text evidence="1">Belongs to the CvfB family.</text>
</comment>
<keyword evidence="4" id="KW-1185">Reference proteome</keyword>
<evidence type="ECO:0000259" key="2">
    <source>
        <dbReference type="SMART" id="SM00316"/>
    </source>
</evidence>
<accession>A0A150WH12</accession>
<reference evidence="3 4" key="1">
    <citation type="submission" date="2016-03" db="EMBL/GenBank/DDBJ databases">
        <authorList>
            <person name="Ploux O."/>
        </authorList>
    </citation>
    <scope>NUCLEOTIDE SEQUENCE [LARGE SCALE GENOMIC DNA]</scope>
    <source>
        <strain evidence="3 4">R0</strain>
    </source>
</reference>
<dbReference type="InterPro" id="IPR036388">
    <property type="entry name" value="WH-like_DNA-bd_sf"/>
</dbReference>
<dbReference type="InterPro" id="IPR003029">
    <property type="entry name" value="S1_domain"/>
</dbReference>
<dbReference type="GO" id="GO:0003676">
    <property type="term" value="F:nucleic acid binding"/>
    <property type="evidence" value="ECO:0007669"/>
    <property type="project" value="InterPro"/>
</dbReference>
<dbReference type="InterPro" id="IPR014464">
    <property type="entry name" value="CvfB_fam"/>
</dbReference>
<dbReference type="InterPro" id="IPR040764">
    <property type="entry name" value="CvfB_WH"/>
</dbReference>
<dbReference type="RefSeq" id="WP_061836375.1">
    <property type="nucleotide sequence ID" value="NZ_LUKE01000005.1"/>
</dbReference>
<protein>
    <submittedName>
        <fullName evidence="3">GntR family transcriptional regulator</fullName>
    </submittedName>
</protein>
<dbReference type="PIRSF" id="PIRSF012524">
    <property type="entry name" value="YitL_S1"/>
    <property type="match status" value="1"/>
</dbReference>
<dbReference type="SMART" id="SM00316">
    <property type="entry name" value="S1"/>
    <property type="match status" value="3"/>
</dbReference>
<gene>
    <name evidence="3" type="ORF">AZI86_16410</name>
</gene>
<dbReference type="Proteomes" id="UP000075320">
    <property type="component" value="Unassembled WGS sequence"/>
</dbReference>
<comment type="caution">
    <text evidence="3">The sequence shown here is derived from an EMBL/GenBank/DDBJ whole genome shotgun (WGS) entry which is preliminary data.</text>
</comment>
<dbReference type="PANTHER" id="PTHR37296">
    <property type="entry name" value="CONSERVED VIRULENCE FACTOR B"/>
    <property type="match status" value="1"/>
</dbReference>
<dbReference type="InterPro" id="IPR039566">
    <property type="entry name" value="CvfB_S1_st"/>
</dbReference>
<name>A0A150WH12_BDEBC</name>
<dbReference type="EMBL" id="LUKE01000005">
    <property type="protein sequence ID" value="KYG62414.1"/>
    <property type="molecule type" value="Genomic_DNA"/>
</dbReference>
<organism evidence="3 4">
    <name type="scientific">Bdellovibrio bacteriovorus</name>
    <dbReference type="NCBI Taxonomy" id="959"/>
    <lineage>
        <taxon>Bacteria</taxon>
        <taxon>Pseudomonadati</taxon>
        <taxon>Bdellovibrionota</taxon>
        <taxon>Bdellovibrionia</taxon>
        <taxon>Bdellovibrionales</taxon>
        <taxon>Pseudobdellovibrionaceae</taxon>
        <taxon>Bdellovibrio</taxon>
    </lineage>
</organism>
<dbReference type="OrthoDB" id="5290193at2"/>
<evidence type="ECO:0000313" key="3">
    <source>
        <dbReference type="EMBL" id="KYG62414.1"/>
    </source>
</evidence>